<organism evidence="14 15">
    <name type="scientific">Acinetobacter soli</name>
    <dbReference type="NCBI Taxonomy" id="487316"/>
    <lineage>
        <taxon>Bacteria</taxon>
        <taxon>Pseudomonadati</taxon>
        <taxon>Pseudomonadota</taxon>
        <taxon>Gammaproteobacteria</taxon>
        <taxon>Moraxellales</taxon>
        <taxon>Moraxellaceae</taxon>
        <taxon>Acinetobacter</taxon>
    </lineage>
</organism>
<keyword evidence="6 12" id="KW-0812">Transmembrane</keyword>
<dbReference type="PRINTS" id="PR00344">
    <property type="entry name" value="BCTRLSENSOR"/>
</dbReference>
<dbReference type="PANTHER" id="PTHR45436:SF15">
    <property type="entry name" value="SENSOR HISTIDINE KINASE CUSS"/>
    <property type="match status" value="1"/>
</dbReference>
<keyword evidence="11" id="KW-0175">Coiled coil</keyword>
<dbReference type="KEGG" id="asol:BEN76_06850"/>
<feature type="coiled-coil region" evidence="11">
    <location>
        <begin position="18"/>
        <end position="45"/>
    </location>
</feature>
<evidence type="ECO:0000256" key="12">
    <source>
        <dbReference type="SAM" id="Phobius"/>
    </source>
</evidence>
<dbReference type="InterPro" id="IPR004358">
    <property type="entry name" value="Sig_transdc_His_kin-like_C"/>
</dbReference>
<evidence type="ECO:0000256" key="11">
    <source>
        <dbReference type="SAM" id="Coils"/>
    </source>
</evidence>
<keyword evidence="9" id="KW-0902">Two-component regulatory system</keyword>
<dbReference type="SMART" id="SM00387">
    <property type="entry name" value="HATPase_c"/>
    <property type="match status" value="1"/>
</dbReference>
<dbReference type="InterPro" id="IPR036097">
    <property type="entry name" value="HisK_dim/P_sf"/>
</dbReference>
<dbReference type="EMBL" id="CP016896">
    <property type="protein sequence ID" value="APV37529.1"/>
    <property type="molecule type" value="Genomic_DNA"/>
</dbReference>
<dbReference type="InterPro" id="IPR036890">
    <property type="entry name" value="HATPase_C_sf"/>
</dbReference>
<dbReference type="Pfam" id="PF00512">
    <property type="entry name" value="HisKA"/>
    <property type="match status" value="1"/>
</dbReference>
<keyword evidence="5" id="KW-0808">Transferase</keyword>
<dbReference type="GO" id="GO:0005886">
    <property type="term" value="C:plasma membrane"/>
    <property type="evidence" value="ECO:0007669"/>
    <property type="project" value="TreeGrafter"/>
</dbReference>
<dbReference type="SMART" id="SM00388">
    <property type="entry name" value="HisKA"/>
    <property type="match status" value="1"/>
</dbReference>
<comment type="subcellular location">
    <subcellularLocation>
        <location evidence="2">Membrane</location>
        <topology evidence="2">Multi-pass membrane protein</topology>
    </subcellularLocation>
</comment>
<gene>
    <name evidence="14" type="ORF">BEN76_06850</name>
</gene>
<evidence type="ECO:0000256" key="4">
    <source>
        <dbReference type="ARBA" id="ARBA00022553"/>
    </source>
</evidence>
<evidence type="ECO:0000256" key="7">
    <source>
        <dbReference type="ARBA" id="ARBA00022777"/>
    </source>
</evidence>
<dbReference type="InterPro" id="IPR050428">
    <property type="entry name" value="TCS_sensor_his_kinase"/>
</dbReference>
<dbReference type="InterPro" id="IPR003594">
    <property type="entry name" value="HATPase_dom"/>
</dbReference>
<evidence type="ECO:0000256" key="1">
    <source>
        <dbReference type="ARBA" id="ARBA00000085"/>
    </source>
</evidence>
<feature type="transmembrane region" description="Helical" evidence="12">
    <location>
        <begin position="133"/>
        <end position="153"/>
    </location>
</feature>
<feature type="domain" description="Histidine kinase" evidence="13">
    <location>
        <begin position="217"/>
        <end position="435"/>
    </location>
</feature>
<dbReference type="Proteomes" id="UP000185674">
    <property type="component" value="Chromosome"/>
</dbReference>
<evidence type="ECO:0000256" key="10">
    <source>
        <dbReference type="ARBA" id="ARBA00023136"/>
    </source>
</evidence>
<dbReference type="SUPFAM" id="SSF47384">
    <property type="entry name" value="Homodimeric domain of signal transducing histidine kinase"/>
    <property type="match status" value="1"/>
</dbReference>
<keyword evidence="7 14" id="KW-0418">Kinase</keyword>
<name>A0A1P8EMY2_9GAMM</name>
<evidence type="ECO:0000256" key="6">
    <source>
        <dbReference type="ARBA" id="ARBA00022692"/>
    </source>
</evidence>
<dbReference type="InterPro" id="IPR003661">
    <property type="entry name" value="HisK_dim/P_dom"/>
</dbReference>
<keyword evidence="8 12" id="KW-1133">Transmembrane helix</keyword>
<accession>A0A1P8EMY2</accession>
<proteinExistence type="predicted"/>
<dbReference type="AlphaFoldDB" id="A0A1P8EMY2"/>
<dbReference type="Gene3D" id="1.10.287.130">
    <property type="match status" value="1"/>
</dbReference>
<reference evidence="14 15" key="1">
    <citation type="submission" date="2016-08" db="EMBL/GenBank/DDBJ databases">
        <title>Complete genome sequence of Acinetobacter baylyi strain GFJ2.</title>
        <authorList>
            <person name="Tabata M."/>
            <person name="Kuboki S."/>
            <person name="Gibu N."/>
            <person name="Kinouchi Y."/>
            <person name="Vangnai A."/>
            <person name="Kasai D."/>
            <person name="Fukuda M."/>
        </authorList>
    </citation>
    <scope>NUCLEOTIDE SEQUENCE [LARGE SCALE GENOMIC DNA]</scope>
    <source>
        <strain evidence="14 15">GFJ2</strain>
    </source>
</reference>
<dbReference type="STRING" id="487316.BEN76_06850"/>
<dbReference type="PANTHER" id="PTHR45436">
    <property type="entry name" value="SENSOR HISTIDINE KINASE YKOH"/>
    <property type="match status" value="1"/>
</dbReference>
<evidence type="ECO:0000313" key="14">
    <source>
        <dbReference type="EMBL" id="APV37529.1"/>
    </source>
</evidence>
<dbReference type="Gene3D" id="3.30.565.10">
    <property type="entry name" value="Histidine kinase-like ATPase, C-terminal domain"/>
    <property type="match status" value="1"/>
</dbReference>
<dbReference type="RefSeq" id="WP_076033575.1">
    <property type="nucleotide sequence ID" value="NZ_CP016896.1"/>
</dbReference>
<evidence type="ECO:0000256" key="8">
    <source>
        <dbReference type="ARBA" id="ARBA00022989"/>
    </source>
</evidence>
<keyword evidence="10 12" id="KW-0472">Membrane</keyword>
<dbReference type="eggNOG" id="COG0642">
    <property type="taxonomic scope" value="Bacteria"/>
</dbReference>
<dbReference type="EC" id="2.7.13.3" evidence="3"/>
<evidence type="ECO:0000256" key="5">
    <source>
        <dbReference type="ARBA" id="ARBA00022679"/>
    </source>
</evidence>
<evidence type="ECO:0000256" key="2">
    <source>
        <dbReference type="ARBA" id="ARBA00004141"/>
    </source>
</evidence>
<evidence type="ECO:0000313" key="15">
    <source>
        <dbReference type="Proteomes" id="UP000185674"/>
    </source>
</evidence>
<feature type="transmembrane region" description="Helical" evidence="12">
    <location>
        <begin position="6"/>
        <end position="25"/>
    </location>
</feature>
<sequence length="440" mass="50860">MTWSISLFSIFLLFFIGIAAYRIALEESQEVIDRQMQEMAEFLDKNDLSLRLSTYDPKAEYDETDVFIDIIKDTELAKLSQQYDYILPYSSTPYFTRKKTIRGELKIYVYPAKDKQIQISQLIKVRRHLAKELAFNMLIPYIFFMPFGIYGVYRLIRHHLKTLTKLRSTFSERNYTDLSEVKIDHLPMEIRPAIDELNYLFKRIDEAKNQQQVFIANAAHELRTPLTALKLQTSLLLKTPQDHPFYQENLNDLSLSLKRMSHLVDQLMSLAHQEIQQDEPLQSLNLVNALRLSVGQLLANARKKQIEIQVSIEPALEQVMILARPNTLQSIFINLIDNAIKYSPPKNQVCILVSYDHEMICVDIHDNGPGISEHQYNHVLQRFVRLEKTQHNATGSGLGLSIVNTALQSLDASMQFKTSNLLNGLCVQLQFKPIPESKDE</sequence>
<comment type="catalytic activity">
    <reaction evidence="1">
        <text>ATP + protein L-histidine = ADP + protein N-phospho-L-histidine.</text>
        <dbReference type="EC" id="2.7.13.3"/>
    </reaction>
</comment>
<dbReference type="Pfam" id="PF02518">
    <property type="entry name" value="HATPase_c"/>
    <property type="match status" value="1"/>
</dbReference>
<dbReference type="GO" id="GO:0000155">
    <property type="term" value="F:phosphorelay sensor kinase activity"/>
    <property type="evidence" value="ECO:0007669"/>
    <property type="project" value="InterPro"/>
</dbReference>
<dbReference type="CDD" id="cd00075">
    <property type="entry name" value="HATPase"/>
    <property type="match status" value="1"/>
</dbReference>
<dbReference type="CDD" id="cd00082">
    <property type="entry name" value="HisKA"/>
    <property type="match status" value="1"/>
</dbReference>
<evidence type="ECO:0000259" key="13">
    <source>
        <dbReference type="PROSITE" id="PS50109"/>
    </source>
</evidence>
<evidence type="ECO:0000256" key="9">
    <source>
        <dbReference type="ARBA" id="ARBA00023012"/>
    </source>
</evidence>
<protein>
    <recommendedName>
        <fullName evidence="3">histidine kinase</fullName>
        <ecNumber evidence="3">2.7.13.3</ecNumber>
    </recommendedName>
</protein>
<dbReference type="PROSITE" id="PS50109">
    <property type="entry name" value="HIS_KIN"/>
    <property type="match status" value="1"/>
</dbReference>
<dbReference type="SUPFAM" id="SSF55874">
    <property type="entry name" value="ATPase domain of HSP90 chaperone/DNA topoisomerase II/histidine kinase"/>
    <property type="match status" value="1"/>
</dbReference>
<evidence type="ECO:0000256" key="3">
    <source>
        <dbReference type="ARBA" id="ARBA00012438"/>
    </source>
</evidence>
<dbReference type="InterPro" id="IPR005467">
    <property type="entry name" value="His_kinase_dom"/>
</dbReference>
<keyword evidence="4" id="KW-0597">Phosphoprotein</keyword>